<feature type="domain" description="B30.2/SPRY" evidence="10">
    <location>
        <begin position="486"/>
        <end position="669"/>
    </location>
</feature>
<dbReference type="FunFam" id="2.60.120.920:FF:000004">
    <property type="entry name" value="Butyrophilin subfamily 1 member A1"/>
    <property type="match status" value="2"/>
</dbReference>
<dbReference type="SMART" id="SM00449">
    <property type="entry name" value="SPRY"/>
    <property type="match status" value="2"/>
</dbReference>
<dbReference type="PROSITE" id="PS50119">
    <property type="entry name" value="ZF_BBOX"/>
    <property type="match status" value="1"/>
</dbReference>
<dbReference type="Pfam" id="PF00622">
    <property type="entry name" value="SPRY"/>
    <property type="match status" value="2"/>
</dbReference>
<feature type="domain" description="RING-type" evidence="8">
    <location>
        <begin position="15"/>
        <end position="54"/>
    </location>
</feature>
<accession>A0A8J4UCP0</accession>
<keyword evidence="4" id="KW-0862">Zinc</keyword>
<keyword evidence="1" id="KW-0399">Innate immunity</keyword>
<dbReference type="InterPro" id="IPR001841">
    <property type="entry name" value="Znf_RING"/>
</dbReference>
<dbReference type="InterPro" id="IPR043136">
    <property type="entry name" value="B30.2/SPRY_sf"/>
</dbReference>
<feature type="non-terminal residue" evidence="11">
    <location>
        <position position="669"/>
    </location>
</feature>
<dbReference type="InterPro" id="IPR051051">
    <property type="entry name" value="E3_ubiq-ligase_TRIM/RNF"/>
</dbReference>
<dbReference type="Pfam" id="PF00643">
    <property type="entry name" value="zf-B_box"/>
    <property type="match status" value="1"/>
</dbReference>
<dbReference type="Pfam" id="PF13445">
    <property type="entry name" value="zf-RING_UBOX"/>
    <property type="match status" value="1"/>
</dbReference>
<feature type="coiled-coil region" evidence="7">
    <location>
        <begin position="204"/>
        <end position="299"/>
    </location>
</feature>
<keyword evidence="2" id="KW-0479">Metal-binding</keyword>
<dbReference type="InterPro" id="IPR013320">
    <property type="entry name" value="ConA-like_dom_sf"/>
</dbReference>
<dbReference type="SUPFAM" id="SSF57850">
    <property type="entry name" value="RING/U-box"/>
    <property type="match status" value="1"/>
</dbReference>
<dbReference type="InterPro" id="IPR027370">
    <property type="entry name" value="Znf-RING_euk"/>
</dbReference>
<dbReference type="GO" id="GO:0045087">
    <property type="term" value="P:innate immune response"/>
    <property type="evidence" value="ECO:0007669"/>
    <property type="project" value="UniProtKB-KW"/>
</dbReference>
<evidence type="ECO:0000256" key="2">
    <source>
        <dbReference type="ARBA" id="ARBA00022723"/>
    </source>
</evidence>
<dbReference type="InterPro" id="IPR006574">
    <property type="entry name" value="PRY"/>
</dbReference>
<dbReference type="SMART" id="SM00184">
    <property type="entry name" value="RING"/>
    <property type="match status" value="1"/>
</dbReference>
<dbReference type="GO" id="GO:0005737">
    <property type="term" value="C:cytoplasm"/>
    <property type="evidence" value="ECO:0007669"/>
    <property type="project" value="UniProtKB-ARBA"/>
</dbReference>
<evidence type="ECO:0000256" key="1">
    <source>
        <dbReference type="ARBA" id="ARBA00022588"/>
    </source>
</evidence>
<dbReference type="PANTHER" id="PTHR25465:SF32">
    <property type="entry name" value="BLOODTHIRSTY-RELATED GENE FAMILY, MEMBER 16 ISOFORM X1-RELATED"/>
    <property type="match status" value="1"/>
</dbReference>
<dbReference type="Gene3D" id="2.60.120.920">
    <property type="match status" value="2"/>
</dbReference>
<name>A0A8J4UCP0_CLAMG</name>
<evidence type="ECO:0000256" key="4">
    <source>
        <dbReference type="ARBA" id="ARBA00022833"/>
    </source>
</evidence>
<evidence type="ECO:0000256" key="7">
    <source>
        <dbReference type="SAM" id="Coils"/>
    </source>
</evidence>
<keyword evidence="5" id="KW-0391">Immunity</keyword>
<dbReference type="Pfam" id="PF25600">
    <property type="entry name" value="TRIM_CC"/>
    <property type="match status" value="1"/>
</dbReference>
<dbReference type="CDD" id="cd19769">
    <property type="entry name" value="Bbox2_TRIM16-like"/>
    <property type="match status" value="1"/>
</dbReference>
<dbReference type="GO" id="GO:0008270">
    <property type="term" value="F:zinc ion binding"/>
    <property type="evidence" value="ECO:0007669"/>
    <property type="project" value="UniProtKB-KW"/>
</dbReference>
<evidence type="ECO:0000259" key="9">
    <source>
        <dbReference type="PROSITE" id="PS50119"/>
    </source>
</evidence>
<dbReference type="OrthoDB" id="6270329at2759"/>
<evidence type="ECO:0000259" key="10">
    <source>
        <dbReference type="PROSITE" id="PS50188"/>
    </source>
</evidence>
<keyword evidence="7" id="KW-0175">Coiled coil</keyword>
<dbReference type="Gene3D" id="4.10.830.40">
    <property type="match status" value="1"/>
</dbReference>
<dbReference type="Pfam" id="PF13765">
    <property type="entry name" value="PRY"/>
    <property type="match status" value="2"/>
</dbReference>
<dbReference type="SMART" id="SM00589">
    <property type="entry name" value="PRY"/>
    <property type="match status" value="2"/>
</dbReference>
<dbReference type="InterPro" id="IPR000315">
    <property type="entry name" value="Znf_B-box"/>
</dbReference>
<organism evidence="11 12">
    <name type="scientific">Clarias magur</name>
    <name type="common">Asian catfish</name>
    <name type="synonym">Macropteronotus magur</name>
    <dbReference type="NCBI Taxonomy" id="1594786"/>
    <lineage>
        <taxon>Eukaryota</taxon>
        <taxon>Metazoa</taxon>
        <taxon>Chordata</taxon>
        <taxon>Craniata</taxon>
        <taxon>Vertebrata</taxon>
        <taxon>Euteleostomi</taxon>
        <taxon>Actinopterygii</taxon>
        <taxon>Neopterygii</taxon>
        <taxon>Teleostei</taxon>
        <taxon>Ostariophysi</taxon>
        <taxon>Siluriformes</taxon>
        <taxon>Clariidae</taxon>
        <taxon>Clarias</taxon>
    </lineage>
</organism>
<dbReference type="InterPro" id="IPR001870">
    <property type="entry name" value="B30.2/SPRY"/>
</dbReference>
<dbReference type="InterPro" id="IPR003877">
    <property type="entry name" value="SPRY_dom"/>
</dbReference>
<dbReference type="Proteomes" id="UP000727407">
    <property type="component" value="Unassembled WGS sequence"/>
</dbReference>
<dbReference type="PROSITE" id="PS00518">
    <property type="entry name" value="ZF_RING_1"/>
    <property type="match status" value="1"/>
</dbReference>
<proteinExistence type="predicted"/>
<protein>
    <submittedName>
        <fullName evidence="11">E3 ubiquitin-protein ligase TRIM39-like isoform X1</fullName>
    </submittedName>
</protein>
<evidence type="ECO:0000256" key="5">
    <source>
        <dbReference type="ARBA" id="ARBA00022859"/>
    </source>
</evidence>
<dbReference type="AlphaFoldDB" id="A0A8J4UCP0"/>
<dbReference type="Gene3D" id="3.30.40.10">
    <property type="entry name" value="Zinc/RING finger domain, C3HC4 (zinc finger)"/>
    <property type="match status" value="1"/>
</dbReference>
<keyword evidence="3 6" id="KW-0863">Zinc-finger</keyword>
<evidence type="ECO:0000256" key="6">
    <source>
        <dbReference type="PROSITE-ProRule" id="PRU00024"/>
    </source>
</evidence>
<dbReference type="EMBL" id="QNUK01000412">
    <property type="protein sequence ID" value="KAF5893795.1"/>
    <property type="molecule type" value="Genomic_DNA"/>
</dbReference>
<feature type="coiled-coil region" evidence="7">
    <location>
        <begin position="332"/>
        <end position="359"/>
    </location>
</feature>
<evidence type="ECO:0000313" key="12">
    <source>
        <dbReference type="Proteomes" id="UP000727407"/>
    </source>
</evidence>
<feature type="non-terminal residue" evidence="11">
    <location>
        <position position="1"/>
    </location>
</feature>
<feature type="domain" description="B30.2/SPRY" evidence="10">
    <location>
        <begin position="348"/>
        <end position="490"/>
    </location>
</feature>
<dbReference type="InterPro" id="IPR013083">
    <property type="entry name" value="Znf_RING/FYVE/PHD"/>
</dbReference>
<dbReference type="InterPro" id="IPR003879">
    <property type="entry name" value="Butyrophylin_SPRY"/>
</dbReference>
<dbReference type="CDD" id="cd13733">
    <property type="entry name" value="SPRY_PRY_C-I_1"/>
    <property type="match status" value="1"/>
</dbReference>
<keyword evidence="12" id="KW-1185">Reference proteome</keyword>
<dbReference type="PROSITE" id="PS50188">
    <property type="entry name" value="B302_SPRY"/>
    <property type="match status" value="2"/>
</dbReference>
<sequence>MASSSNLLYEEQLLCSICLDVFTDPVSTPCGHNFCMICLKDFWDRSSKWQCPMCVAEFPKRPELRVNTFISELIAQFKMSVPAKSNGSEDQTSALKPKGVLCDSCTKEKQEALRSCLDCGVSFCITHLIPHKTTAKLQTHKLIEPVENLEDYICQQHERPLELFCRDDQMCVCQFCICGDHKTHNTVRMDEESHEKKIHLWETQKHVQNMIQNRQKKIEELKQSIELNNKHIDKEKTESMKIFSALIHCIEESQAELLKLMEEKQNATERQAEQFIRELEQEIIELNMKNNEMEQLLNMQDHLKFLQIYPFLHGPLHNNDWNKIRNNPHLSVETLRKALSQLQESLNEEIKKLPEIELKILQQYAVEVNLDPDTANAKLILSNNRKQVKYSNKGQHVPENPNRFKRCVNVLGKEGFSSGRFYYDVQVRGKTAWDLGLARESVNRKGEITYSPKNGYWIVMLRNKTEYKACESTLIPLTLKQPPQKVGIFVDYDEDLKDIRHHAVSVTLDPKTANFYLVLSADRKQVTCGNVRNKLSDNPERFDYCACVLGTEAFSSGRFYYEVDVRRKNEWDIGVARKSVHRKGKITLTPENGFWSVLMRSETEYKAGERPLVSLSLNHPPQKVGVFVDYEKGLVSFYDVGTESLIYSFTNQCFNEGLYPYFSPGPNYQ</sequence>
<feature type="domain" description="B box-type" evidence="9">
    <location>
        <begin position="149"/>
        <end position="189"/>
    </location>
</feature>
<gene>
    <name evidence="11" type="ORF">DAT39_016507</name>
</gene>
<dbReference type="SMART" id="SM00336">
    <property type="entry name" value="BBOX"/>
    <property type="match status" value="1"/>
</dbReference>
<dbReference type="PANTHER" id="PTHR25465">
    <property type="entry name" value="B-BOX DOMAIN CONTAINING"/>
    <property type="match status" value="1"/>
</dbReference>
<dbReference type="Gene3D" id="3.30.160.60">
    <property type="entry name" value="Classic Zinc Finger"/>
    <property type="match status" value="1"/>
</dbReference>
<evidence type="ECO:0000259" key="8">
    <source>
        <dbReference type="PROSITE" id="PS50089"/>
    </source>
</evidence>
<dbReference type="PRINTS" id="PR01407">
    <property type="entry name" value="BUTYPHLNCDUF"/>
</dbReference>
<evidence type="ECO:0000256" key="3">
    <source>
        <dbReference type="ARBA" id="ARBA00022771"/>
    </source>
</evidence>
<dbReference type="InterPro" id="IPR017907">
    <property type="entry name" value="Znf_RING_CS"/>
</dbReference>
<reference evidence="11" key="1">
    <citation type="submission" date="2020-07" db="EMBL/GenBank/DDBJ databases">
        <title>Clarias magur genome sequencing, assembly and annotation.</title>
        <authorList>
            <person name="Kushwaha B."/>
            <person name="Kumar R."/>
            <person name="Das P."/>
            <person name="Joshi C.G."/>
            <person name="Kumar D."/>
            <person name="Nagpure N.S."/>
            <person name="Pandey M."/>
            <person name="Agarwal S."/>
            <person name="Srivastava S."/>
            <person name="Singh M."/>
            <person name="Sahoo L."/>
            <person name="Jayasankar P."/>
            <person name="Meher P.K."/>
            <person name="Koringa P.G."/>
            <person name="Iquebal M.A."/>
            <person name="Das S.P."/>
            <person name="Bit A."/>
            <person name="Patnaik S."/>
            <person name="Patel N."/>
            <person name="Shah T.M."/>
            <person name="Hinsu A."/>
            <person name="Jena J.K."/>
        </authorList>
    </citation>
    <scope>NUCLEOTIDE SEQUENCE</scope>
    <source>
        <strain evidence="11">CIFAMagur01</strain>
        <tissue evidence="11">Testis</tissue>
    </source>
</reference>
<dbReference type="PROSITE" id="PS50089">
    <property type="entry name" value="ZF_RING_2"/>
    <property type="match status" value="1"/>
</dbReference>
<dbReference type="SUPFAM" id="SSF57845">
    <property type="entry name" value="B-box zinc-binding domain"/>
    <property type="match status" value="1"/>
</dbReference>
<dbReference type="InterPro" id="IPR058030">
    <property type="entry name" value="TRIM8/14/16/25/29/45/65_CC"/>
</dbReference>
<evidence type="ECO:0000313" key="11">
    <source>
        <dbReference type="EMBL" id="KAF5893795.1"/>
    </source>
</evidence>
<comment type="caution">
    <text evidence="11">The sequence shown here is derived from an EMBL/GenBank/DDBJ whole genome shotgun (WGS) entry which is preliminary data.</text>
</comment>
<dbReference type="SUPFAM" id="SSF49899">
    <property type="entry name" value="Concanavalin A-like lectins/glucanases"/>
    <property type="match status" value="2"/>
</dbReference>